<accession>A0A345EIB8</accession>
<dbReference type="EMBL" id="CP031149">
    <property type="protein sequence ID" value="AXG11940.1"/>
    <property type="molecule type" value="Genomic_DNA"/>
</dbReference>
<name>A0A345EIB8_9EURY</name>
<gene>
    <name evidence="1" type="ORF">DU484_18685</name>
</gene>
<evidence type="ECO:0000313" key="1">
    <source>
        <dbReference type="EMBL" id="AXG11940.1"/>
    </source>
</evidence>
<geneLocation type="plasmid" evidence="2">
    <name>pcba1112-02</name>
</geneLocation>
<organism evidence="1 2">
    <name type="scientific">Haloplanus rubicundus</name>
    <dbReference type="NCBI Taxonomy" id="1547898"/>
    <lineage>
        <taxon>Archaea</taxon>
        <taxon>Methanobacteriati</taxon>
        <taxon>Methanobacteriota</taxon>
        <taxon>Stenosarchaea group</taxon>
        <taxon>Halobacteria</taxon>
        <taxon>Halobacteriales</taxon>
        <taxon>Haloferacaceae</taxon>
        <taxon>Haloplanus</taxon>
    </lineage>
</organism>
<evidence type="ECO:0000313" key="2">
    <source>
        <dbReference type="Proteomes" id="UP000252985"/>
    </source>
</evidence>
<reference evidence="1 2" key="1">
    <citation type="submission" date="2018-07" db="EMBL/GenBank/DDBJ databases">
        <title>Genome sequences of Haloplanus sp. CBA1112.</title>
        <authorList>
            <person name="Kim Y.B."/>
            <person name="Roh S.W."/>
        </authorList>
    </citation>
    <scope>NUCLEOTIDE SEQUENCE [LARGE SCALE GENOMIC DNA]</scope>
    <source>
        <strain evidence="1 2">CBA1112</strain>
        <plasmid evidence="2">pcba1112-02</plasmid>
    </source>
</reference>
<dbReference type="Proteomes" id="UP000252985">
    <property type="component" value="Plasmid pCBA1112-02"/>
</dbReference>
<protein>
    <submittedName>
        <fullName evidence="1">Uncharacterized protein</fullName>
    </submittedName>
</protein>
<dbReference type="GeneID" id="37289049"/>
<sequence length="146" mass="17077">MGVPHLGGDPNANLYYQLKRDVLDRVPEISRVEFLPDRAKAEQLEATFDPNRLDIETGPESPTLTITWYRQTRDDWFRVNYSDPNTGFHAGWHQDEDHPDLGPAHFQYTDEGETDYQPFSFEHETPSLRLWEIIDHLFSDVLPLYS</sequence>
<dbReference type="RefSeq" id="WP_114606847.1">
    <property type="nucleotide sequence ID" value="NZ_CP031149.1"/>
</dbReference>
<proteinExistence type="predicted"/>
<dbReference type="KEGG" id="haq:DU484_18685"/>
<dbReference type="AlphaFoldDB" id="A0A345EIB8"/>
<keyword evidence="1" id="KW-0614">Plasmid</keyword>